<sequence>MASSWLEAGPHLGSFISVHWYTRRSSSVFLPCACASTTHWDDDSGPSSFLGWTQPL</sequence>
<organism evidence="1 2">
    <name type="scientific">Lentinus brumalis</name>
    <dbReference type="NCBI Taxonomy" id="2498619"/>
    <lineage>
        <taxon>Eukaryota</taxon>
        <taxon>Fungi</taxon>
        <taxon>Dikarya</taxon>
        <taxon>Basidiomycota</taxon>
        <taxon>Agaricomycotina</taxon>
        <taxon>Agaricomycetes</taxon>
        <taxon>Polyporales</taxon>
        <taxon>Polyporaceae</taxon>
        <taxon>Lentinus</taxon>
    </lineage>
</organism>
<accession>A0A371DG42</accession>
<dbReference type="EMBL" id="KZ857394">
    <property type="protein sequence ID" value="RDX51473.1"/>
    <property type="molecule type" value="Genomic_DNA"/>
</dbReference>
<dbReference type="AlphaFoldDB" id="A0A371DG42"/>
<gene>
    <name evidence="1" type="ORF">OH76DRAFT_1554878</name>
</gene>
<name>A0A371DG42_9APHY</name>
<evidence type="ECO:0000313" key="1">
    <source>
        <dbReference type="EMBL" id="RDX51473.1"/>
    </source>
</evidence>
<evidence type="ECO:0000313" key="2">
    <source>
        <dbReference type="Proteomes" id="UP000256964"/>
    </source>
</evidence>
<protein>
    <submittedName>
        <fullName evidence="1">Uncharacterized protein</fullName>
    </submittedName>
</protein>
<reference evidence="1 2" key="1">
    <citation type="journal article" date="2018" name="Biotechnol. Biofuels">
        <title>Integrative visual omics of the white-rot fungus Polyporus brumalis exposes the biotechnological potential of its oxidative enzymes for delignifying raw plant biomass.</title>
        <authorList>
            <person name="Miyauchi S."/>
            <person name="Rancon A."/>
            <person name="Drula E."/>
            <person name="Hage H."/>
            <person name="Chaduli D."/>
            <person name="Favel A."/>
            <person name="Grisel S."/>
            <person name="Henrissat B."/>
            <person name="Herpoel-Gimbert I."/>
            <person name="Ruiz-Duenas F.J."/>
            <person name="Chevret D."/>
            <person name="Hainaut M."/>
            <person name="Lin J."/>
            <person name="Wang M."/>
            <person name="Pangilinan J."/>
            <person name="Lipzen A."/>
            <person name="Lesage-Meessen L."/>
            <person name="Navarro D."/>
            <person name="Riley R."/>
            <person name="Grigoriev I.V."/>
            <person name="Zhou S."/>
            <person name="Raouche S."/>
            <person name="Rosso M.N."/>
        </authorList>
    </citation>
    <scope>NUCLEOTIDE SEQUENCE [LARGE SCALE GENOMIC DNA]</scope>
    <source>
        <strain evidence="1 2">BRFM 1820</strain>
    </source>
</reference>
<keyword evidence="2" id="KW-1185">Reference proteome</keyword>
<dbReference type="Proteomes" id="UP000256964">
    <property type="component" value="Unassembled WGS sequence"/>
</dbReference>
<proteinExistence type="predicted"/>